<dbReference type="EMBL" id="AMGV01000001">
    <property type="protein sequence ID" value="KEF62184.1"/>
    <property type="molecule type" value="Genomic_DNA"/>
</dbReference>
<evidence type="ECO:0000313" key="2">
    <source>
        <dbReference type="EMBL" id="KEF62184.1"/>
    </source>
</evidence>
<reference evidence="2 3" key="1">
    <citation type="submission" date="2013-03" db="EMBL/GenBank/DDBJ databases">
        <title>The Genome Sequence of Exophiala aquamarina CBS 119918.</title>
        <authorList>
            <consortium name="The Broad Institute Genomics Platform"/>
            <person name="Cuomo C."/>
            <person name="de Hoog S."/>
            <person name="Gorbushina A."/>
            <person name="Walker B."/>
            <person name="Young S.K."/>
            <person name="Zeng Q."/>
            <person name="Gargeya S."/>
            <person name="Fitzgerald M."/>
            <person name="Haas B."/>
            <person name="Abouelleil A."/>
            <person name="Allen A.W."/>
            <person name="Alvarado L."/>
            <person name="Arachchi H.M."/>
            <person name="Berlin A.M."/>
            <person name="Chapman S.B."/>
            <person name="Gainer-Dewar J."/>
            <person name="Goldberg J."/>
            <person name="Griggs A."/>
            <person name="Gujja S."/>
            <person name="Hansen M."/>
            <person name="Howarth C."/>
            <person name="Imamovic A."/>
            <person name="Ireland A."/>
            <person name="Larimer J."/>
            <person name="McCowan C."/>
            <person name="Murphy C."/>
            <person name="Pearson M."/>
            <person name="Poon T.W."/>
            <person name="Priest M."/>
            <person name="Roberts A."/>
            <person name="Saif S."/>
            <person name="Shea T."/>
            <person name="Sisk P."/>
            <person name="Sykes S."/>
            <person name="Wortman J."/>
            <person name="Nusbaum C."/>
            <person name="Birren B."/>
        </authorList>
    </citation>
    <scope>NUCLEOTIDE SEQUENCE [LARGE SCALE GENOMIC DNA]</scope>
    <source>
        <strain evidence="2 3">CBS 119918</strain>
    </source>
</reference>
<feature type="non-terminal residue" evidence="2">
    <location>
        <position position="204"/>
    </location>
</feature>
<feature type="chain" id="PRO_5001681842" evidence="1">
    <location>
        <begin position="21"/>
        <end position="204"/>
    </location>
</feature>
<protein>
    <submittedName>
        <fullName evidence="2">Uncharacterized protein</fullName>
    </submittedName>
</protein>
<name>A0A072PPZ9_9EURO</name>
<keyword evidence="1" id="KW-0732">Signal</keyword>
<dbReference type="OrthoDB" id="4121167at2759"/>
<dbReference type="Proteomes" id="UP000027920">
    <property type="component" value="Unassembled WGS sequence"/>
</dbReference>
<dbReference type="VEuPathDB" id="FungiDB:A1O9_00156"/>
<dbReference type="GeneID" id="25275108"/>
<dbReference type="AlphaFoldDB" id="A0A072PPZ9"/>
<evidence type="ECO:0000313" key="3">
    <source>
        <dbReference type="Proteomes" id="UP000027920"/>
    </source>
</evidence>
<dbReference type="STRING" id="1182545.A0A072PPZ9"/>
<comment type="caution">
    <text evidence="2">The sequence shown here is derived from an EMBL/GenBank/DDBJ whole genome shotgun (WGS) entry which is preliminary data.</text>
</comment>
<sequence>MKHTSRFMPIAALLAAGVSAQTSTIVNDPLDTGVLTVTYSVCPTALTTTTTLSSTLTFCGATLCNGASPTITPPPMTTPAPNGNIGPVLDYTMTGADGKVTVLRQQTWVYDQICSAGNCLEPATYIITETCPCMAHPTATAMPAGFTTTVVHCNACAADGGVTTVTLTTPCPTGPYATVTAITGGSASADSNAGGHAGYGSGSG</sequence>
<keyword evidence="3" id="KW-1185">Reference proteome</keyword>
<dbReference type="HOGENOM" id="CLU_1346020_0_0_1"/>
<dbReference type="RefSeq" id="XP_013264774.1">
    <property type="nucleotide sequence ID" value="XM_013409320.1"/>
</dbReference>
<evidence type="ECO:0000256" key="1">
    <source>
        <dbReference type="SAM" id="SignalP"/>
    </source>
</evidence>
<feature type="signal peptide" evidence="1">
    <location>
        <begin position="1"/>
        <end position="20"/>
    </location>
</feature>
<accession>A0A072PPZ9</accession>
<gene>
    <name evidence="2" type="ORF">A1O9_00156</name>
</gene>
<proteinExistence type="predicted"/>
<organism evidence="2 3">
    <name type="scientific">Exophiala aquamarina CBS 119918</name>
    <dbReference type="NCBI Taxonomy" id="1182545"/>
    <lineage>
        <taxon>Eukaryota</taxon>
        <taxon>Fungi</taxon>
        <taxon>Dikarya</taxon>
        <taxon>Ascomycota</taxon>
        <taxon>Pezizomycotina</taxon>
        <taxon>Eurotiomycetes</taxon>
        <taxon>Chaetothyriomycetidae</taxon>
        <taxon>Chaetothyriales</taxon>
        <taxon>Herpotrichiellaceae</taxon>
        <taxon>Exophiala</taxon>
    </lineage>
</organism>